<evidence type="ECO:0000256" key="5">
    <source>
        <dbReference type="SAM" id="Phobius"/>
    </source>
</evidence>
<feature type="transmembrane region" description="Helical" evidence="5">
    <location>
        <begin position="124"/>
        <end position="145"/>
    </location>
</feature>
<evidence type="ECO:0000259" key="6">
    <source>
        <dbReference type="Pfam" id="PF13664"/>
    </source>
</evidence>
<evidence type="ECO:0000256" key="1">
    <source>
        <dbReference type="ARBA" id="ARBA00004370"/>
    </source>
</evidence>
<sequence length="149" mass="16044">MMLTRLRLLVAALWAGSLWTVGYLVAPTLSNTLADRKMFGNIAAGIFRSEAWLTVACALAMFVLVMLATDLDAKRKRTLNFIVGAMLACTVIGYFGMQPVMAMLREAAGTQGVMDSNLKMKFGIVHGVAALIYLAQSVLGVSLVLKSRA</sequence>
<proteinExistence type="predicted"/>
<keyword evidence="8" id="KW-1185">Reference proteome</keyword>
<gene>
    <name evidence="7" type="ORF">HHL21_12745</name>
</gene>
<feature type="domain" description="TMEM205-like" evidence="6">
    <location>
        <begin position="9"/>
        <end position="107"/>
    </location>
</feature>
<dbReference type="EMBL" id="JABBGG010000006">
    <property type="protein sequence ID" value="NML61930.1"/>
    <property type="molecule type" value="Genomic_DNA"/>
</dbReference>
<organism evidence="7 8">
    <name type="scientific">Massilia polaris</name>
    <dbReference type="NCBI Taxonomy" id="2728846"/>
    <lineage>
        <taxon>Bacteria</taxon>
        <taxon>Pseudomonadati</taxon>
        <taxon>Pseudomonadota</taxon>
        <taxon>Betaproteobacteria</taxon>
        <taxon>Burkholderiales</taxon>
        <taxon>Oxalobacteraceae</taxon>
        <taxon>Telluria group</taxon>
        <taxon>Massilia</taxon>
    </lineage>
</organism>
<reference evidence="7 8" key="1">
    <citation type="submission" date="2020-04" db="EMBL/GenBank/DDBJ databases">
        <title>Massilia sp. RP-1-19 isolated from soil.</title>
        <authorList>
            <person name="Dahal R.H."/>
        </authorList>
    </citation>
    <scope>NUCLEOTIDE SEQUENCE [LARGE SCALE GENOMIC DNA]</scope>
    <source>
        <strain evidence="7 8">RP-1-19</strain>
    </source>
</reference>
<feature type="transmembrane region" description="Helical" evidence="5">
    <location>
        <begin position="81"/>
        <end position="104"/>
    </location>
</feature>
<evidence type="ECO:0000256" key="2">
    <source>
        <dbReference type="ARBA" id="ARBA00022692"/>
    </source>
</evidence>
<protein>
    <submittedName>
        <fullName evidence="7">DUF4149 domain-containing protein</fullName>
    </submittedName>
</protein>
<evidence type="ECO:0000256" key="4">
    <source>
        <dbReference type="ARBA" id="ARBA00023136"/>
    </source>
</evidence>
<name>A0A848HP47_9BURK</name>
<dbReference type="GO" id="GO:0016020">
    <property type="term" value="C:membrane"/>
    <property type="evidence" value="ECO:0007669"/>
    <property type="project" value="UniProtKB-SubCell"/>
</dbReference>
<keyword evidence="3 5" id="KW-1133">Transmembrane helix</keyword>
<comment type="caution">
    <text evidence="7">The sequence shown here is derived from an EMBL/GenBank/DDBJ whole genome shotgun (WGS) entry which is preliminary data.</text>
</comment>
<dbReference type="AlphaFoldDB" id="A0A848HP47"/>
<evidence type="ECO:0000256" key="3">
    <source>
        <dbReference type="ARBA" id="ARBA00022989"/>
    </source>
</evidence>
<dbReference type="Proteomes" id="UP000583752">
    <property type="component" value="Unassembled WGS sequence"/>
</dbReference>
<keyword evidence="4 5" id="KW-0472">Membrane</keyword>
<feature type="transmembrane region" description="Helical" evidence="5">
    <location>
        <begin position="51"/>
        <end position="69"/>
    </location>
</feature>
<comment type="subcellular location">
    <subcellularLocation>
        <location evidence="1">Membrane</location>
    </subcellularLocation>
</comment>
<accession>A0A848HP47</accession>
<evidence type="ECO:0000313" key="7">
    <source>
        <dbReference type="EMBL" id="NML61930.1"/>
    </source>
</evidence>
<keyword evidence="2 5" id="KW-0812">Transmembrane</keyword>
<dbReference type="InterPro" id="IPR025423">
    <property type="entry name" value="TMEM205-like"/>
</dbReference>
<dbReference type="Pfam" id="PF13664">
    <property type="entry name" value="DUF4149"/>
    <property type="match status" value="1"/>
</dbReference>
<evidence type="ECO:0000313" key="8">
    <source>
        <dbReference type="Proteomes" id="UP000583752"/>
    </source>
</evidence>